<dbReference type="Proteomes" id="UP000254537">
    <property type="component" value="Chromosome"/>
</dbReference>
<dbReference type="EMBL" id="CP031337">
    <property type="protein sequence ID" value="AXK40144.1"/>
    <property type="molecule type" value="Genomic_DNA"/>
</dbReference>
<proteinExistence type="predicted"/>
<protein>
    <submittedName>
        <fullName evidence="1">Uncharacterized protein</fullName>
    </submittedName>
</protein>
<dbReference type="KEGG" id="ccah:DWG20_12185"/>
<name>A0A345Y892_9NEIS</name>
<sequence length="84" mass="9341">MLTFIAARIDRHEIILINARLDGYPANFQVDPAAIDAFFGVETGNADAALALLEAEWKRIAAALEKLVRRFGNDFLATPELLKR</sequence>
<organism evidence="1 2">
    <name type="scientific">Crenobacter cavernae</name>
    <dbReference type="NCBI Taxonomy" id="2290923"/>
    <lineage>
        <taxon>Bacteria</taxon>
        <taxon>Pseudomonadati</taxon>
        <taxon>Pseudomonadota</taxon>
        <taxon>Betaproteobacteria</taxon>
        <taxon>Neisseriales</taxon>
        <taxon>Neisseriaceae</taxon>
        <taxon>Crenobacter</taxon>
    </lineage>
</organism>
<evidence type="ECO:0000313" key="1">
    <source>
        <dbReference type="EMBL" id="AXK40144.1"/>
    </source>
</evidence>
<dbReference type="RefSeq" id="WP_115434074.1">
    <property type="nucleotide sequence ID" value="NZ_CP031337.1"/>
</dbReference>
<dbReference type="OrthoDB" id="8592390at2"/>
<reference evidence="1 2" key="1">
    <citation type="submission" date="2018-07" db="EMBL/GenBank/DDBJ databases">
        <title>Crenobacter cavernae sp. nov., isolated from a karst cave.</title>
        <authorList>
            <person name="Zhu H."/>
        </authorList>
    </citation>
    <scope>NUCLEOTIDE SEQUENCE [LARGE SCALE GENOMIC DNA]</scope>
    <source>
        <strain evidence="1 2">K1W11S-77</strain>
    </source>
</reference>
<dbReference type="AlphaFoldDB" id="A0A345Y892"/>
<accession>A0A345Y892</accession>
<evidence type="ECO:0000313" key="2">
    <source>
        <dbReference type="Proteomes" id="UP000254537"/>
    </source>
</evidence>
<gene>
    <name evidence="1" type="ORF">DWG20_12185</name>
</gene>